<name>A0A023FDK0_AMBCJ</name>
<protein>
    <submittedName>
        <fullName evidence="1">Putative secreted protein</fullName>
    </submittedName>
</protein>
<dbReference type="AlphaFoldDB" id="A0A023FDK0"/>
<sequence>MLFIFIMKVFCFSRQHALYIAADFGKITCHLSLRIMALPPRPAKWICQVKTPSFFVITLAPYGWTLLRFRKQLSKLLPKLNVCSFLPTHCDLACMAVFACEKLFLLH</sequence>
<dbReference type="EMBL" id="GBBK01005544">
    <property type="protein sequence ID" value="JAC18938.1"/>
    <property type="molecule type" value="mRNA"/>
</dbReference>
<reference evidence="1" key="1">
    <citation type="submission" date="2014-03" db="EMBL/GenBank/DDBJ databases">
        <title>The sialotranscriptome of Amblyomma triste, Amblyomma parvum and Amblyomma cajennense ticks, uncovered by 454-based RNA-seq.</title>
        <authorList>
            <person name="Garcia G.R."/>
            <person name="Gardinassi L.G."/>
            <person name="Ribeiro J.M."/>
            <person name="Anatriello E."/>
            <person name="Ferreira B.R."/>
            <person name="Moreira H.N."/>
            <person name="Mafra C."/>
            <person name="Olegario M.M."/>
            <person name="Szabo P.J."/>
            <person name="Miranda-Santos I.K."/>
            <person name="Maruyama S.R."/>
        </authorList>
    </citation>
    <scope>NUCLEOTIDE SEQUENCE</scope>
    <source>
        <strain evidence="1">Uberlandia</strain>
        <tissue evidence="1">Salivary glands</tissue>
    </source>
</reference>
<evidence type="ECO:0000313" key="1">
    <source>
        <dbReference type="EMBL" id="JAC18938.1"/>
    </source>
</evidence>
<organism evidence="1">
    <name type="scientific">Amblyomma cajennense</name>
    <name type="common">Cayenne tick</name>
    <name type="synonym">Acarus cajennensis</name>
    <dbReference type="NCBI Taxonomy" id="34607"/>
    <lineage>
        <taxon>Eukaryota</taxon>
        <taxon>Metazoa</taxon>
        <taxon>Ecdysozoa</taxon>
        <taxon>Arthropoda</taxon>
        <taxon>Chelicerata</taxon>
        <taxon>Arachnida</taxon>
        <taxon>Acari</taxon>
        <taxon>Parasitiformes</taxon>
        <taxon>Ixodida</taxon>
        <taxon>Ixodoidea</taxon>
        <taxon>Ixodidae</taxon>
        <taxon>Amblyomminae</taxon>
        <taxon>Amblyomma</taxon>
    </lineage>
</organism>
<accession>A0A023FDK0</accession>
<proteinExistence type="evidence at transcript level"/>